<evidence type="ECO:0000313" key="2">
    <source>
        <dbReference type="Proteomes" id="UP000648908"/>
    </source>
</evidence>
<keyword evidence="2" id="KW-1185">Reference proteome</keyword>
<dbReference type="AlphaFoldDB" id="A0A8K0VCA9"/>
<proteinExistence type="predicted"/>
<dbReference type="Proteomes" id="UP000648908">
    <property type="component" value="Unassembled WGS sequence"/>
</dbReference>
<dbReference type="RefSeq" id="WP_202687962.1">
    <property type="nucleotide sequence ID" value="NZ_JAESVN010000003.1"/>
</dbReference>
<evidence type="ECO:0000313" key="1">
    <source>
        <dbReference type="EMBL" id="MBL4917129.1"/>
    </source>
</evidence>
<protein>
    <submittedName>
        <fullName evidence="1">Uncharacterized protein</fullName>
    </submittedName>
</protein>
<gene>
    <name evidence="1" type="ORF">JL811_07830</name>
</gene>
<name>A0A8K0VCA9_9RHOB</name>
<accession>A0A8K0VCA9</accession>
<organism evidence="1 2">
    <name type="scientific">Szabonella alba</name>
    <dbReference type="NCBI Taxonomy" id="2804194"/>
    <lineage>
        <taxon>Bacteria</taxon>
        <taxon>Pseudomonadati</taxon>
        <taxon>Pseudomonadota</taxon>
        <taxon>Alphaproteobacteria</taxon>
        <taxon>Rhodobacterales</taxon>
        <taxon>Paracoccaceae</taxon>
        <taxon>Szabonella</taxon>
    </lineage>
</organism>
<dbReference type="EMBL" id="JAESVN010000003">
    <property type="protein sequence ID" value="MBL4917129.1"/>
    <property type="molecule type" value="Genomic_DNA"/>
</dbReference>
<comment type="caution">
    <text evidence="1">The sequence shown here is derived from an EMBL/GenBank/DDBJ whole genome shotgun (WGS) entry which is preliminary data.</text>
</comment>
<sequence>MQIVYHLGLHCTDEERLLRCLLKNRAALADEGIAVPGPARYRTLLRDTAKTLKGQPAGEETQSLVLDEIIGNDVARRLVFSWDNFPGYPQGAVRSGFYASAGERMRGFRQIFPEAETEFHLALRNPATFIPALYQKQGGLGFEAFMEGVDLTLLRWSDLVAGLRAANPDVAITLWCDEDTPLIWPEVLQAVSGHGPETVLEDSDDLLGSLMSADGMQRMTAYMESHPPQNPAQRRRIVSAFLDKFALRDRIDLEFEMPGWTEAMIAQANADYDMDMARLLAMPDIRVITA</sequence>
<reference evidence="1" key="1">
    <citation type="submission" date="2021-01" db="EMBL/GenBank/DDBJ databases">
        <title>Tabrizicola alba sp. nov. a motile alkaliphilic bacterium isolated from a soda lake.</title>
        <authorList>
            <person name="Szuroczki S."/>
            <person name="Abbaszade G."/>
            <person name="Schumann P."/>
            <person name="Toth E."/>
        </authorList>
    </citation>
    <scope>NUCLEOTIDE SEQUENCE</scope>
    <source>
        <strain evidence="1">DMG-N-6</strain>
    </source>
</reference>